<organism evidence="2 3">
    <name type="scientific">Volvox africanus</name>
    <dbReference type="NCBI Taxonomy" id="51714"/>
    <lineage>
        <taxon>Eukaryota</taxon>
        <taxon>Viridiplantae</taxon>
        <taxon>Chlorophyta</taxon>
        <taxon>core chlorophytes</taxon>
        <taxon>Chlorophyceae</taxon>
        <taxon>CS clade</taxon>
        <taxon>Chlamydomonadales</taxon>
        <taxon>Volvocaceae</taxon>
        <taxon>Volvox</taxon>
    </lineage>
</organism>
<keyword evidence="3" id="KW-1185">Reference proteome</keyword>
<feature type="compositionally biased region" description="Polar residues" evidence="1">
    <location>
        <begin position="1"/>
        <end position="11"/>
    </location>
</feature>
<evidence type="ECO:0000313" key="2">
    <source>
        <dbReference type="EMBL" id="GIL53819.1"/>
    </source>
</evidence>
<gene>
    <name evidence="2" type="ORF">Vafri_9455</name>
</gene>
<sequence length="114" mass="11830">RDMVRLQQQSGGVLPEASTPGETAHVSAVQQARPGDRPGHGAVSDVMCFPNPFQTSYIQYGSTWLYGNQHNRVYDPSTPHGLHTESQGAVQAPAGAAESGGTPAEDVTGAAGLS</sequence>
<evidence type="ECO:0000256" key="1">
    <source>
        <dbReference type="SAM" id="MobiDB-lite"/>
    </source>
</evidence>
<protein>
    <submittedName>
        <fullName evidence="2">Uncharacterized protein</fullName>
    </submittedName>
</protein>
<dbReference type="EMBL" id="BNCO01000016">
    <property type="protein sequence ID" value="GIL53819.1"/>
    <property type="molecule type" value="Genomic_DNA"/>
</dbReference>
<accession>A0A8J4B4A0</accession>
<feature type="region of interest" description="Disordered" evidence="1">
    <location>
        <begin position="74"/>
        <end position="114"/>
    </location>
</feature>
<reference evidence="2" key="1">
    <citation type="journal article" date="2021" name="Proc. Natl. Acad. Sci. U.S.A.">
        <title>Three genomes in the algal genus Volvox reveal the fate of a haploid sex-determining region after a transition to homothallism.</title>
        <authorList>
            <person name="Yamamoto K."/>
            <person name="Hamaji T."/>
            <person name="Kawai-Toyooka H."/>
            <person name="Matsuzaki R."/>
            <person name="Takahashi F."/>
            <person name="Nishimura Y."/>
            <person name="Kawachi M."/>
            <person name="Noguchi H."/>
            <person name="Minakuchi Y."/>
            <person name="Umen J.G."/>
            <person name="Toyoda A."/>
            <person name="Nozaki H."/>
        </authorList>
    </citation>
    <scope>NUCLEOTIDE SEQUENCE</scope>
    <source>
        <strain evidence="2">NIES-3780</strain>
    </source>
</reference>
<evidence type="ECO:0000313" key="3">
    <source>
        <dbReference type="Proteomes" id="UP000747399"/>
    </source>
</evidence>
<feature type="region of interest" description="Disordered" evidence="1">
    <location>
        <begin position="1"/>
        <end position="43"/>
    </location>
</feature>
<dbReference type="AlphaFoldDB" id="A0A8J4B4A0"/>
<proteinExistence type="predicted"/>
<comment type="caution">
    <text evidence="2">The sequence shown here is derived from an EMBL/GenBank/DDBJ whole genome shotgun (WGS) entry which is preliminary data.</text>
</comment>
<dbReference type="Proteomes" id="UP000747399">
    <property type="component" value="Unassembled WGS sequence"/>
</dbReference>
<feature type="non-terminal residue" evidence="2">
    <location>
        <position position="1"/>
    </location>
</feature>
<name>A0A8J4B4A0_9CHLO</name>
<feature type="non-terminal residue" evidence="2">
    <location>
        <position position="114"/>
    </location>
</feature>